<keyword evidence="3" id="KW-1185">Reference proteome</keyword>
<dbReference type="RefSeq" id="WP_068769636.1">
    <property type="nucleotide sequence ID" value="NZ_CP109796.1"/>
</dbReference>
<dbReference type="Proteomes" id="UP000078486">
    <property type="component" value="Unassembled WGS sequence"/>
</dbReference>
<proteinExistence type="predicted"/>
<comment type="caution">
    <text evidence="1">The sequence shown here is derived from an EMBL/GenBank/DDBJ whole genome shotgun (WGS) entry which is preliminary data.</text>
</comment>
<dbReference type="EMBL" id="LRRQ01000175">
    <property type="protein sequence ID" value="OAM87314.1"/>
    <property type="molecule type" value="Genomic_DNA"/>
</dbReference>
<evidence type="ECO:0000313" key="3">
    <source>
        <dbReference type="Proteomes" id="UP000078486"/>
    </source>
</evidence>
<accession>A0A178IBC0</accession>
<dbReference type="OrthoDB" id="9922928at2"/>
<reference evidence="1 3" key="1">
    <citation type="submission" date="2016-01" db="EMBL/GenBank/DDBJ databases">
        <title>High potential of lignocellulose degradation of a new Verrucomicrobia species.</title>
        <authorList>
            <person name="Wang Y."/>
            <person name="Shi Y."/>
            <person name="Qiu Z."/>
            <person name="Liu S."/>
            <person name="Yang H."/>
        </authorList>
    </citation>
    <scope>NUCLEOTIDE SEQUENCE [LARGE SCALE GENOMIC DNA]</scope>
    <source>
        <strain evidence="1 3">TSB47</strain>
    </source>
</reference>
<dbReference type="AlphaFoldDB" id="A0A178IBC0"/>
<dbReference type="EMBL" id="LRRQ01000058">
    <property type="protein sequence ID" value="OAM90405.1"/>
    <property type="molecule type" value="Genomic_DNA"/>
</dbReference>
<dbReference type="STRING" id="1184151.AW736_07975"/>
<name>A0A178IBC0_9BACT</name>
<evidence type="ECO:0000313" key="2">
    <source>
        <dbReference type="EMBL" id="OAM90405.1"/>
    </source>
</evidence>
<gene>
    <name evidence="2" type="ORF">AW736_07975</name>
    <name evidence="1" type="ORF">AW736_23965</name>
</gene>
<sequence length="83" mass="9152">MITLNIQLPETVAAEFYQAADELNKRLGDPDLPASKQKPVVDAKTLMAFALARHDSEDVCAQFDLALRLVRGTSEPPFNPVIK</sequence>
<evidence type="ECO:0000313" key="1">
    <source>
        <dbReference type="EMBL" id="OAM87314.1"/>
    </source>
</evidence>
<organism evidence="1 3">
    <name type="scientific">Termitidicoccus mucosus</name>
    <dbReference type="NCBI Taxonomy" id="1184151"/>
    <lineage>
        <taxon>Bacteria</taxon>
        <taxon>Pseudomonadati</taxon>
        <taxon>Verrucomicrobiota</taxon>
        <taxon>Opitutia</taxon>
        <taxon>Opitutales</taxon>
        <taxon>Opitutaceae</taxon>
        <taxon>Termitidicoccus</taxon>
    </lineage>
</organism>
<protein>
    <submittedName>
        <fullName evidence="1">Uncharacterized protein</fullName>
    </submittedName>
</protein>